<dbReference type="EMBL" id="CM001880">
    <property type="protein sequence ID" value="EOY00231.1"/>
    <property type="molecule type" value="Genomic_DNA"/>
</dbReference>
<keyword evidence="3" id="KW-1185">Reference proteome</keyword>
<dbReference type="Gramene" id="EOY00231">
    <property type="protein sequence ID" value="EOY00231"/>
    <property type="gene ID" value="TCM_010035"/>
</dbReference>
<dbReference type="InParanoid" id="A0A061E5J8"/>
<dbReference type="Proteomes" id="UP000026915">
    <property type="component" value="Chromosome 2"/>
</dbReference>
<accession>A0A061E5J8</accession>
<feature type="region of interest" description="Disordered" evidence="1">
    <location>
        <begin position="55"/>
        <end position="81"/>
    </location>
</feature>
<reference evidence="2 3" key="1">
    <citation type="journal article" date="2013" name="Genome Biol.">
        <title>The genome sequence of the most widely cultivated cacao type and its use to identify candidate genes regulating pod color.</title>
        <authorList>
            <person name="Motamayor J.C."/>
            <person name="Mockaitis K."/>
            <person name="Schmutz J."/>
            <person name="Haiminen N."/>
            <person name="Iii D.L."/>
            <person name="Cornejo O."/>
            <person name="Findley S.D."/>
            <person name="Zheng P."/>
            <person name="Utro F."/>
            <person name="Royaert S."/>
            <person name="Saski C."/>
            <person name="Jenkins J."/>
            <person name="Podicheti R."/>
            <person name="Zhao M."/>
            <person name="Scheffler B.E."/>
            <person name="Stack J.C."/>
            <person name="Feltus F.A."/>
            <person name="Mustiga G.M."/>
            <person name="Amores F."/>
            <person name="Phillips W."/>
            <person name="Marelli J.P."/>
            <person name="May G.D."/>
            <person name="Shapiro H."/>
            <person name="Ma J."/>
            <person name="Bustamante C.D."/>
            <person name="Schnell R.J."/>
            <person name="Main D."/>
            <person name="Gilbert D."/>
            <person name="Parida L."/>
            <person name="Kuhn D.N."/>
        </authorList>
    </citation>
    <scope>NUCLEOTIDE SEQUENCE [LARGE SCALE GENOMIC DNA]</scope>
    <source>
        <strain evidence="3">cv. Matina 1-6</strain>
    </source>
</reference>
<protein>
    <submittedName>
        <fullName evidence="2">Uncharacterized protein</fullName>
    </submittedName>
</protein>
<name>A0A061E5J8_THECC</name>
<sequence>MSRRTTEKVEARQKNEKEVKLADCGTNIQNFSFSSSVDISSQKLEIHPFKEKCRKSTSDIPSIPQDVKSNSDDDYSERKQRSIRQNGRLYGALPNNGAIEEFASIILNYGLMDAGYEGIQYTWANSSIDFFNNLMQPETSDLSIFNDPLILSVISMEDNNVLSVPPTFEEVREVVFGIEKNCLVGRDGFSSYFYQCY</sequence>
<evidence type="ECO:0000313" key="3">
    <source>
        <dbReference type="Proteomes" id="UP000026915"/>
    </source>
</evidence>
<evidence type="ECO:0000256" key="1">
    <source>
        <dbReference type="SAM" id="MobiDB-lite"/>
    </source>
</evidence>
<dbReference type="AlphaFoldDB" id="A0A061E5J8"/>
<gene>
    <name evidence="2" type="ORF">TCM_010035</name>
</gene>
<organism evidence="2 3">
    <name type="scientific">Theobroma cacao</name>
    <name type="common">Cacao</name>
    <name type="synonym">Cocoa</name>
    <dbReference type="NCBI Taxonomy" id="3641"/>
    <lineage>
        <taxon>Eukaryota</taxon>
        <taxon>Viridiplantae</taxon>
        <taxon>Streptophyta</taxon>
        <taxon>Embryophyta</taxon>
        <taxon>Tracheophyta</taxon>
        <taxon>Spermatophyta</taxon>
        <taxon>Magnoliopsida</taxon>
        <taxon>eudicotyledons</taxon>
        <taxon>Gunneridae</taxon>
        <taxon>Pentapetalae</taxon>
        <taxon>rosids</taxon>
        <taxon>malvids</taxon>
        <taxon>Malvales</taxon>
        <taxon>Malvaceae</taxon>
        <taxon>Byttnerioideae</taxon>
        <taxon>Theobroma</taxon>
    </lineage>
</organism>
<proteinExistence type="predicted"/>
<dbReference type="HOGENOM" id="CLU_1386352_0_0_1"/>
<evidence type="ECO:0000313" key="2">
    <source>
        <dbReference type="EMBL" id="EOY00231.1"/>
    </source>
</evidence>